<evidence type="ECO:0000313" key="2">
    <source>
        <dbReference type="EMBL" id="OAA94227.1"/>
    </source>
</evidence>
<proteinExistence type="predicted"/>
<protein>
    <submittedName>
        <fullName evidence="2">SPBc2 prophage-derived glycosyltransferase SunS</fullName>
        <ecNumber evidence="2">2.4.1.-</ecNumber>
    </submittedName>
</protein>
<dbReference type="EC" id="2.4.1.-" evidence="2"/>
<dbReference type="InterPro" id="IPR019734">
    <property type="entry name" value="TPR_rpt"/>
</dbReference>
<comment type="caution">
    <text evidence="2">The sequence shown here is derived from an EMBL/GenBank/DDBJ whole genome shotgun (WGS) entry which is preliminary data.</text>
</comment>
<gene>
    <name evidence="2" type="primary">sunS_1</name>
    <name evidence="3" type="ORF">CLCOS_14020</name>
    <name evidence="2" type="ORF">WX73_03435</name>
</gene>
<evidence type="ECO:0000313" key="3">
    <source>
        <dbReference type="EMBL" id="OBR95609.1"/>
    </source>
</evidence>
<dbReference type="Proteomes" id="UP000093694">
    <property type="component" value="Unassembled WGS sequence"/>
</dbReference>
<dbReference type="InterPro" id="IPR029044">
    <property type="entry name" value="Nucleotide-diphossugar_trans"/>
</dbReference>
<dbReference type="SUPFAM" id="SSF48452">
    <property type="entry name" value="TPR-like"/>
    <property type="match status" value="2"/>
</dbReference>
<evidence type="ECO:0000259" key="1">
    <source>
        <dbReference type="Pfam" id="PF00535"/>
    </source>
</evidence>
<dbReference type="Proteomes" id="UP000077384">
    <property type="component" value="Unassembled WGS sequence"/>
</dbReference>
<dbReference type="PATRIC" id="fig|1705578.3.peg.3508"/>
<dbReference type="SMART" id="SM00028">
    <property type="entry name" value="TPR"/>
    <property type="match status" value="7"/>
</dbReference>
<dbReference type="Gene3D" id="1.25.40.10">
    <property type="entry name" value="Tetratricopeptide repeat domain"/>
    <property type="match status" value="3"/>
</dbReference>
<keyword evidence="2" id="KW-0328">Glycosyltransferase</keyword>
<feature type="domain" description="Glycosyltransferase 2-like" evidence="1">
    <location>
        <begin position="4"/>
        <end position="116"/>
    </location>
</feature>
<keyword evidence="5" id="KW-1185">Reference proteome</keyword>
<reference evidence="3 5" key="2">
    <citation type="journal article" date="2016" name="Front. Microbiol.">
        <title>Industrial Acetogenic Biocatalysts: A Comparative Metabolic and Genomic Analysis.</title>
        <authorList>
            <person name="Bengelsdorf F."/>
            <person name="Poehlein A."/>
            <person name="Sonja S."/>
            <person name="Erz C."/>
            <person name="Hummel T."/>
            <person name="Hoffmeister S."/>
            <person name="Daniel R."/>
            <person name="Durre P."/>
        </authorList>
    </citation>
    <scope>NUCLEOTIDE SEQUENCE [LARGE SCALE GENOMIC DNA]</scope>
    <source>
        <strain evidence="3 5">PTA-10522</strain>
    </source>
</reference>
<dbReference type="GO" id="GO:0016757">
    <property type="term" value="F:glycosyltransferase activity"/>
    <property type="evidence" value="ECO:0007669"/>
    <property type="project" value="UniProtKB-KW"/>
</dbReference>
<dbReference type="EMBL" id="LITQ01000005">
    <property type="protein sequence ID" value="OAA94227.1"/>
    <property type="molecule type" value="Genomic_DNA"/>
</dbReference>
<name>A0A170NP54_9CLOT</name>
<reference evidence="2 4" key="1">
    <citation type="journal article" date="2015" name="Biotechnol. Bioeng.">
        <title>Genome sequence and phenotypic characterization of Caulobacter segnis.</title>
        <authorList>
            <person name="Patel S."/>
            <person name="Fletcher B."/>
            <person name="Scott D.C."/>
            <person name="Ely B."/>
        </authorList>
    </citation>
    <scope>NUCLEOTIDE SEQUENCE [LARGE SCALE GENOMIC DNA]</scope>
    <source>
        <strain evidence="2 4">PS02</strain>
    </source>
</reference>
<keyword evidence="2" id="KW-0808">Transferase</keyword>
<dbReference type="CDD" id="cd02511">
    <property type="entry name" value="Beta4Glucosyltransferase"/>
    <property type="match status" value="1"/>
</dbReference>
<sequence length="600" mass="70271">MPISLCMIVKNEEDVLGRCLASVKHFVDEIIIVDTGSTDSTIEIAKKYGAKIFYYKWDNSFSNARNCALEKAEKDWILIMDADDEFEKEDTNKLLKLTNDKNNKTNVYFMQTLSYSGDNVSSGDITLNLNVRLVRNRKGYKFLGDIHEQLIPPPEHIISKDDIKIENIRFYHYGYLNEIVESKDKRQRNMAIIQKELDKDTHNGFMLFNMGNEYYAKQDYKKALEYYMKSYEQFNPMEGFSSKLILRIVSCNQILENYTEEYKFVDRGLKYYPNFTDLEFIRGNTFISEKKYLKAISSLKKCIKMGEPPIQINELVGVGSYRTYLVLCSIYLYLGDNDSSLYYCDKLLKMKPGYIKGIYKFCEIMAAKKASINEMKSKFDGYVDKSSDPNIYLVLSDVFYGQNKFDIAYEYADKADKICKGETNRSKIYYYKGVCLFYQKKFKEAYGFLKKISSEEFIDKAFYYTMLCNTFDDTISTKDVLTDEPKDIPDNKKYMIYMKFKDLLEGKKCTDLSEDIEDSKDFCGLIFSLLAILLKINCFDEFEKGLQLLNLIEDQDVLLYLGKLYYKNGYFKLAYKELVRSIKIYDKTDVEALEMMKKCL</sequence>
<evidence type="ECO:0000313" key="5">
    <source>
        <dbReference type="Proteomes" id="UP000093694"/>
    </source>
</evidence>
<dbReference type="Gene3D" id="3.90.550.10">
    <property type="entry name" value="Spore Coat Polysaccharide Biosynthesis Protein SpsA, Chain A"/>
    <property type="match status" value="1"/>
</dbReference>
<dbReference type="RefSeq" id="WP_192847878.1">
    <property type="nucleotide sequence ID" value="NZ_LITQ01000005.1"/>
</dbReference>
<accession>A0A170NP54</accession>
<dbReference type="InterPro" id="IPR011990">
    <property type="entry name" value="TPR-like_helical_dom_sf"/>
</dbReference>
<dbReference type="PANTHER" id="PTHR43630">
    <property type="entry name" value="POLY-BETA-1,6-N-ACETYL-D-GLUCOSAMINE SYNTHASE"/>
    <property type="match status" value="1"/>
</dbReference>
<dbReference type="EMBL" id="LROR01000037">
    <property type="protein sequence ID" value="OBR95609.1"/>
    <property type="molecule type" value="Genomic_DNA"/>
</dbReference>
<dbReference type="AlphaFoldDB" id="A0A170NP54"/>
<dbReference type="Pfam" id="PF00535">
    <property type="entry name" value="Glycos_transf_2"/>
    <property type="match status" value="1"/>
</dbReference>
<dbReference type="PANTHER" id="PTHR43630:SF2">
    <property type="entry name" value="GLYCOSYLTRANSFERASE"/>
    <property type="match status" value="1"/>
</dbReference>
<organism evidence="2 4">
    <name type="scientific">Clostridium coskatii</name>
    <dbReference type="NCBI Taxonomy" id="1705578"/>
    <lineage>
        <taxon>Bacteria</taxon>
        <taxon>Bacillati</taxon>
        <taxon>Bacillota</taxon>
        <taxon>Clostridia</taxon>
        <taxon>Eubacteriales</taxon>
        <taxon>Clostridiaceae</taxon>
        <taxon>Clostridium</taxon>
    </lineage>
</organism>
<dbReference type="InterPro" id="IPR001173">
    <property type="entry name" value="Glyco_trans_2-like"/>
</dbReference>
<evidence type="ECO:0000313" key="4">
    <source>
        <dbReference type="Proteomes" id="UP000077384"/>
    </source>
</evidence>
<dbReference type="SUPFAM" id="SSF53448">
    <property type="entry name" value="Nucleotide-diphospho-sugar transferases"/>
    <property type="match status" value="1"/>
</dbReference>